<keyword evidence="1" id="KW-0812">Transmembrane</keyword>
<evidence type="ECO:0000313" key="2">
    <source>
        <dbReference type="EMBL" id="UQC86573.1"/>
    </source>
</evidence>
<evidence type="ECO:0000256" key="1">
    <source>
        <dbReference type="SAM" id="Phobius"/>
    </source>
</evidence>
<name>A0A9Q8WK37_9PEZI</name>
<dbReference type="GeneID" id="73346049"/>
<organism evidence="2 3">
    <name type="scientific">Colletotrichum lupini</name>
    <dbReference type="NCBI Taxonomy" id="145971"/>
    <lineage>
        <taxon>Eukaryota</taxon>
        <taxon>Fungi</taxon>
        <taxon>Dikarya</taxon>
        <taxon>Ascomycota</taxon>
        <taxon>Pezizomycotina</taxon>
        <taxon>Sordariomycetes</taxon>
        <taxon>Hypocreomycetidae</taxon>
        <taxon>Glomerellales</taxon>
        <taxon>Glomerellaceae</taxon>
        <taxon>Colletotrichum</taxon>
        <taxon>Colletotrichum acutatum species complex</taxon>
    </lineage>
</organism>
<dbReference type="Proteomes" id="UP000830671">
    <property type="component" value="Chromosome 6"/>
</dbReference>
<keyword evidence="1" id="KW-1133">Transmembrane helix</keyword>
<dbReference type="AlphaFoldDB" id="A0A9Q8WK37"/>
<sequence>MERDHAPLPTAARIRFPYTRQPFTFIFSSFAFRTFRLFLLIHGILGSGRLNWNFGVRELVISQQTSGKRLTGKITPSPYLYIRHRYQDVTHHSTFHVRLLFVCILDFLHVLSFFRWFMGFRYRKEA</sequence>
<feature type="transmembrane region" description="Helical" evidence="1">
    <location>
        <begin position="23"/>
        <end position="45"/>
    </location>
</feature>
<evidence type="ECO:0008006" key="4">
    <source>
        <dbReference type="Google" id="ProtNLM"/>
    </source>
</evidence>
<accession>A0A9Q8WK37</accession>
<protein>
    <recommendedName>
        <fullName evidence="4">Transmembrane protein</fullName>
    </recommendedName>
</protein>
<dbReference type="EMBL" id="CP019478">
    <property type="protein sequence ID" value="UQC86573.1"/>
    <property type="molecule type" value="Genomic_DNA"/>
</dbReference>
<proteinExistence type="predicted"/>
<gene>
    <name evidence="2" type="ORF">CLUP02_12075</name>
</gene>
<reference evidence="2" key="1">
    <citation type="journal article" date="2021" name="Mol. Plant Microbe Interact.">
        <title>Complete Genome Sequence of the Plant-Pathogenic Fungus Colletotrichum lupini.</title>
        <authorList>
            <person name="Baroncelli R."/>
            <person name="Pensec F."/>
            <person name="Da Lio D."/>
            <person name="Boufleur T."/>
            <person name="Vicente I."/>
            <person name="Sarrocco S."/>
            <person name="Picot A."/>
            <person name="Baraldi E."/>
            <person name="Sukno S."/>
            <person name="Thon M."/>
            <person name="Le Floch G."/>
        </authorList>
    </citation>
    <scope>NUCLEOTIDE SEQUENCE</scope>
    <source>
        <strain evidence="2">IMI 504893</strain>
    </source>
</reference>
<keyword evidence="3" id="KW-1185">Reference proteome</keyword>
<dbReference type="RefSeq" id="XP_049148184.1">
    <property type="nucleotide sequence ID" value="XM_049291039.1"/>
</dbReference>
<feature type="transmembrane region" description="Helical" evidence="1">
    <location>
        <begin position="95"/>
        <end position="117"/>
    </location>
</feature>
<keyword evidence="1" id="KW-0472">Membrane</keyword>
<evidence type="ECO:0000313" key="3">
    <source>
        <dbReference type="Proteomes" id="UP000830671"/>
    </source>
</evidence>
<dbReference type="KEGG" id="clup:CLUP02_12075"/>